<sequence>MRGFGFLCLFMLIGTAAFVYHQGRLSSNPEFLSMCLISHDSRYGTKREQCHDTGTEKQEAQGKSLLHLERQEPCKHGLIAISFTCNLQESREPPTPDEDDPRLNLEDYRSIDPVPNSKASIRPGPVQHGTPLMPYLPNPSPAPGQHGG</sequence>
<dbReference type="AlphaFoldDB" id="A0A8X8WXC0"/>
<evidence type="ECO:0000256" key="1">
    <source>
        <dbReference type="SAM" id="MobiDB-lite"/>
    </source>
</evidence>
<name>A0A8X8WXC0_SALSN</name>
<keyword evidence="2" id="KW-0732">Signal</keyword>
<dbReference type="PANTHER" id="PTHR37249">
    <property type="entry name" value="OS03G0206201 PROTEIN"/>
    <property type="match status" value="1"/>
</dbReference>
<protein>
    <submittedName>
        <fullName evidence="3">Uncharacterized protein</fullName>
    </submittedName>
</protein>
<evidence type="ECO:0000313" key="3">
    <source>
        <dbReference type="EMBL" id="KAG6402547.1"/>
    </source>
</evidence>
<organism evidence="3">
    <name type="scientific">Salvia splendens</name>
    <name type="common">Scarlet sage</name>
    <dbReference type="NCBI Taxonomy" id="180675"/>
    <lineage>
        <taxon>Eukaryota</taxon>
        <taxon>Viridiplantae</taxon>
        <taxon>Streptophyta</taxon>
        <taxon>Embryophyta</taxon>
        <taxon>Tracheophyta</taxon>
        <taxon>Spermatophyta</taxon>
        <taxon>Magnoliopsida</taxon>
        <taxon>eudicotyledons</taxon>
        <taxon>Gunneridae</taxon>
        <taxon>Pentapetalae</taxon>
        <taxon>asterids</taxon>
        <taxon>lamiids</taxon>
        <taxon>Lamiales</taxon>
        <taxon>Lamiaceae</taxon>
        <taxon>Nepetoideae</taxon>
        <taxon>Mentheae</taxon>
        <taxon>Salviinae</taxon>
        <taxon>Salvia</taxon>
        <taxon>Salvia subgen. Calosphace</taxon>
        <taxon>core Calosphace</taxon>
    </lineage>
</organism>
<dbReference type="Proteomes" id="UP000298416">
    <property type="component" value="Unassembled WGS sequence"/>
</dbReference>
<dbReference type="PANTHER" id="PTHR37249:SF3">
    <property type="entry name" value="OS03G0206201 PROTEIN"/>
    <property type="match status" value="1"/>
</dbReference>
<reference evidence="3" key="1">
    <citation type="submission" date="2018-01" db="EMBL/GenBank/DDBJ databases">
        <authorList>
            <person name="Mao J.F."/>
        </authorList>
    </citation>
    <scope>NUCLEOTIDE SEQUENCE</scope>
    <source>
        <strain evidence="3">Huo1</strain>
        <tissue evidence="3">Leaf</tissue>
    </source>
</reference>
<dbReference type="EMBL" id="PNBA02000013">
    <property type="protein sequence ID" value="KAG6402547.1"/>
    <property type="molecule type" value="Genomic_DNA"/>
</dbReference>
<feature type="chain" id="PRO_5036475577" evidence="2">
    <location>
        <begin position="18"/>
        <end position="148"/>
    </location>
</feature>
<reference evidence="3" key="2">
    <citation type="submission" date="2020-08" db="EMBL/GenBank/DDBJ databases">
        <title>Plant Genome Project.</title>
        <authorList>
            <person name="Zhang R.-G."/>
        </authorList>
    </citation>
    <scope>NUCLEOTIDE SEQUENCE</scope>
    <source>
        <strain evidence="3">Huo1</strain>
        <tissue evidence="3">Leaf</tissue>
    </source>
</reference>
<evidence type="ECO:0000256" key="2">
    <source>
        <dbReference type="SAM" id="SignalP"/>
    </source>
</evidence>
<evidence type="ECO:0000313" key="4">
    <source>
        <dbReference type="Proteomes" id="UP000298416"/>
    </source>
</evidence>
<accession>A0A8X8WXC0</accession>
<keyword evidence="4" id="KW-1185">Reference proteome</keyword>
<feature type="signal peptide" evidence="2">
    <location>
        <begin position="1"/>
        <end position="17"/>
    </location>
</feature>
<proteinExistence type="predicted"/>
<feature type="region of interest" description="Disordered" evidence="1">
    <location>
        <begin position="87"/>
        <end position="148"/>
    </location>
</feature>
<comment type="caution">
    <text evidence="3">The sequence shown here is derived from an EMBL/GenBank/DDBJ whole genome shotgun (WGS) entry which is preliminary data.</text>
</comment>
<gene>
    <name evidence="3" type="ORF">SASPL_134743</name>
</gene>
<feature type="compositionally biased region" description="Basic and acidic residues" evidence="1">
    <location>
        <begin position="101"/>
        <end position="110"/>
    </location>
</feature>